<gene>
    <name evidence="2" type="ORF">RHOBADRAFT_44915</name>
</gene>
<feature type="region of interest" description="Disordered" evidence="1">
    <location>
        <begin position="195"/>
        <end position="225"/>
    </location>
</feature>
<evidence type="ECO:0000256" key="1">
    <source>
        <dbReference type="SAM" id="MobiDB-lite"/>
    </source>
</evidence>
<dbReference type="RefSeq" id="XP_018270474.1">
    <property type="nucleotide sequence ID" value="XM_018414508.1"/>
</dbReference>
<dbReference type="OrthoDB" id="10584837at2759"/>
<dbReference type="Proteomes" id="UP000053890">
    <property type="component" value="Unassembled WGS sequence"/>
</dbReference>
<organism evidence="2 3">
    <name type="scientific">Rhodotorula graminis (strain WP1)</name>
    <dbReference type="NCBI Taxonomy" id="578459"/>
    <lineage>
        <taxon>Eukaryota</taxon>
        <taxon>Fungi</taxon>
        <taxon>Dikarya</taxon>
        <taxon>Basidiomycota</taxon>
        <taxon>Pucciniomycotina</taxon>
        <taxon>Microbotryomycetes</taxon>
        <taxon>Sporidiobolales</taxon>
        <taxon>Sporidiobolaceae</taxon>
        <taxon>Rhodotorula</taxon>
    </lineage>
</organism>
<evidence type="ECO:0000313" key="3">
    <source>
        <dbReference type="Proteomes" id="UP000053890"/>
    </source>
</evidence>
<protein>
    <submittedName>
        <fullName evidence="2">Uncharacterized protein</fullName>
    </submittedName>
</protein>
<dbReference type="AlphaFoldDB" id="A0A194S1K8"/>
<accession>A0A194S1K8</accession>
<proteinExistence type="predicted"/>
<dbReference type="EMBL" id="KQ474080">
    <property type="protein sequence ID" value="KPV74425.1"/>
    <property type="molecule type" value="Genomic_DNA"/>
</dbReference>
<evidence type="ECO:0000313" key="2">
    <source>
        <dbReference type="EMBL" id="KPV74425.1"/>
    </source>
</evidence>
<feature type="compositionally biased region" description="Basic and acidic residues" evidence="1">
    <location>
        <begin position="195"/>
        <end position="219"/>
    </location>
</feature>
<keyword evidence="3" id="KW-1185">Reference proteome</keyword>
<name>A0A194S1K8_RHOGW</name>
<dbReference type="GeneID" id="28974956"/>
<sequence>MAAFDDADAQTQSRLCALDDFLLALIFARSGYTRGYLTICKRISPVIDYLFHRAPALRSPDQLLSFCHHLEREPSRVREVNYLLIDAHCEFPVWNPPGAGLESPRGRRLQLPTGAELSELVELADEWVPPEFPSGRLVAGPALVQDLLRALPLHRLRVGNPPLATAVLTREFVESSPLQELARLDIAPYTRPDNELGRLFRLDPDKDPRSSEREHEHDSPSGPSQQDLAREFLASLCLLPSLKRLSFGALGWDLPVGFLNIDPPGALPPRSLRVERFALPSSFILPVEVCSLAAALAIGLTSFELDAIGLGGQLDDLVMRLPPTLRRLVVRIGRSKCPCIYDTSYSGAISAAALDLPNLVSLELKGDVVSPSTLAGIQRLEHLERLTLGEHTQYDLAALLALLPRPAPPDAVVPPSSPTTPPRPLRRLTLDICSCPPDDEDLMRSRPGTAPRWPSGFGAADARELLREAGPCGVVVEGPVRCAAGACEGSGEVHACHGWCRT</sequence>
<reference evidence="2 3" key="1">
    <citation type="journal article" date="2015" name="Front. Microbiol.">
        <title>Genome sequence of the plant growth promoting endophytic yeast Rhodotorula graminis WP1.</title>
        <authorList>
            <person name="Firrincieli A."/>
            <person name="Otillar R."/>
            <person name="Salamov A."/>
            <person name="Schmutz J."/>
            <person name="Khan Z."/>
            <person name="Redman R.S."/>
            <person name="Fleck N.D."/>
            <person name="Lindquist E."/>
            <person name="Grigoriev I.V."/>
            <person name="Doty S.L."/>
        </authorList>
    </citation>
    <scope>NUCLEOTIDE SEQUENCE [LARGE SCALE GENOMIC DNA]</scope>
    <source>
        <strain evidence="2 3">WP1</strain>
    </source>
</reference>